<dbReference type="OrthoDB" id="421843at2759"/>
<reference evidence="2" key="1">
    <citation type="submission" date="2015-07" db="EMBL/GenBank/DDBJ databases">
        <title>MeaNS - Measles Nucleotide Surveillance Program.</title>
        <authorList>
            <person name="Tran T."/>
            <person name="Druce J."/>
        </authorList>
    </citation>
    <scope>NUCLEOTIDE SEQUENCE</scope>
    <source>
        <strain evidence="2">UCB-OBI-ISO-001</strain>
        <tissue evidence="2">Gonad</tissue>
    </source>
</reference>
<dbReference type="AlphaFoldDB" id="A0A0L8GLC5"/>
<evidence type="ECO:0000256" key="1">
    <source>
        <dbReference type="SAM" id="MobiDB-lite"/>
    </source>
</evidence>
<accession>A0A0L8GLC5</accession>
<name>A0A0L8GLC5_OCTBM</name>
<evidence type="ECO:0000313" key="2">
    <source>
        <dbReference type="EMBL" id="KOF77624.1"/>
    </source>
</evidence>
<feature type="region of interest" description="Disordered" evidence="1">
    <location>
        <begin position="47"/>
        <end position="73"/>
    </location>
</feature>
<gene>
    <name evidence="2" type="ORF">OCBIM_22031874mg</name>
</gene>
<organism evidence="2">
    <name type="scientific">Octopus bimaculoides</name>
    <name type="common">California two-spotted octopus</name>
    <dbReference type="NCBI Taxonomy" id="37653"/>
    <lineage>
        <taxon>Eukaryota</taxon>
        <taxon>Metazoa</taxon>
        <taxon>Spiralia</taxon>
        <taxon>Lophotrochozoa</taxon>
        <taxon>Mollusca</taxon>
        <taxon>Cephalopoda</taxon>
        <taxon>Coleoidea</taxon>
        <taxon>Octopodiformes</taxon>
        <taxon>Octopoda</taxon>
        <taxon>Incirrata</taxon>
        <taxon>Octopodidae</taxon>
        <taxon>Octopus</taxon>
    </lineage>
</organism>
<feature type="compositionally biased region" description="Polar residues" evidence="1">
    <location>
        <begin position="52"/>
        <end position="63"/>
    </location>
</feature>
<sequence>MMQKRLELAMKDRDKEKLEAVIDECVAAGMPELDLLIIQARDTLENMEEYPQTGSRSPETLRNQLKKATKQRDKSALDRIIVECENAGYPELGLDLLKARSTLENLGGGRGGLVQHSFYCIKVQLNYSC</sequence>
<proteinExistence type="predicted"/>
<dbReference type="EMBL" id="KQ421370">
    <property type="protein sequence ID" value="KOF77624.1"/>
    <property type="molecule type" value="Genomic_DNA"/>
</dbReference>
<protein>
    <submittedName>
        <fullName evidence="2">Uncharacterized protein</fullName>
    </submittedName>
</protein>